<dbReference type="Pfam" id="PF13640">
    <property type="entry name" value="2OG-FeII_Oxy_3"/>
    <property type="match status" value="1"/>
</dbReference>
<keyword evidence="9" id="KW-1185">Reference proteome</keyword>
<dbReference type="KEGG" id="nve:5508806"/>
<dbReference type="Proteomes" id="UP000001593">
    <property type="component" value="Unassembled WGS sequence"/>
</dbReference>
<dbReference type="HOGENOM" id="CLU_058132_6_0_1"/>
<organism evidence="8 9">
    <name type="scientific">Nematostella vectensis</name>
    <name type="common">Starlet sea anemone</name>
    <dbReference type="NCBI Taxonomy" id="45351"/>
    <lineage>
        <taxon>Eukaryota</taxon>
        <taxon>Metazoa</taxon>
        <taxon>Cnidaria</taxon>
        <taxon>Anthozoa</taxon>
        <taxon>Hexacorallia</taxon>
        <taxon>Actiniaria</taxon>
        <taxon>Edwardsiidae</taxon>
        <taxon>Nematostella</taxon>
    </lineage>
</organism>
<dbReference type="AlphaFoldDB" id="A7SG26"/>
<dbReference type="EMBL" id="DS469649">
    <property type="protein sequence ID" value="EDO37306.1"/>
    <property type="molecule type" value="Genomic_DNA"/>
</dbReference>
<evidence type="ECO:0000256" key="6">
    <source>
        <dbReference type="ARBA" id="ARBA00023004"/>
    </source>
</evidence>
<dbReference type="Gene3D" id="2.60.120.620">
    <property type="entry name" value="q2cbj1_9rhob like domain"/>
    <property type="match status" value="1"/>
</dbReference>
<dbReference type="eggNOG" id="KOG1591">
    <property type="taxonomic scope" value="Eukaryota"/>
</dbReference>
<dbReference type="PROSITE" id="PS51471">
    <property type="entry name" value="FE2OG_OXY"/>
    <property type="match status" value="1"/>
</dbReference>
<keyword evidence="2" id="KW-0479">Metal-binding</keyword>
<protein>
    <recommendedName>
        <fullName evidence="7">Fe2OG dioxygenase domain-containing protein</fullName>
    </recommendedName>
</protein>
<dbReference type="InterPro" id="IPR044862">
    <property type="entry name" value="Pro_4_hyd_alph_FE2OG_OXY"/>
</dbReference>
<evidence type="ECO:0000256" key="1">
    <source>
        <dbReference type="ARBA" id="ARBA00001961"/>
    </source>
</evidence>
<feature type="domain" description="Fe2OG dioxygenase" evidence="7">
    <location>
        <begin position="54"/>
        <end position="202"/>
    </location>
</feature>
<comment type="cofactor">
    <cofactor evidence="1">
        <name>L-ascorbate</name>
        <dbReference type="ChEBI" id="CHEBI:38290"/>
    </cofactor>
</comment>
<evidence type="ECO:0000313" key="9">
    <source>
        <dbReference type="Proteomes" id="UP000001593"/>
    </source>
</evidence>
<dbReference type="GO" id="GO:0005783">
    <property type="term" value="C:endoplasmic reticulum"/>
    <property type="evidence" value="ECO:0000318"/>
    <property type="project" value="GO_Central"/>
</dbReference>
<dbReference type="PANTHER" id="PTHR10869:SF246">
    <property type="entry name" value="TRANSMEMBRANE PROLYL 4-HYDROXYLASE"/>
    <property type="match status" value="1"/>
</dbReference>
<dbReference type="InterPro" id="IPR006620">
    <property type="entry name" value="Pro_4_hyd_alph"/>
</dbReference>
<dbReference type="OMA" id="RECCHIL"/>
<dbReference type="InterPro" id="IPR045054">
    <property type="entry name" value="P4HA-like"/>
</dbReference>
<dbReference type="InterPro" id="IPR005123">
    <property type="entry name" value="Oxoglu/Fe-dep_dioxygenase_dom"/>
</dbReference>
<evidence type="ECO:0000256" key="4">
    <source>
        <dbReference type="ARBA" id="ARBA00022964"/>
    </source>
</evidence>
<evidence type="ECO:0000313" key="8">
    <source>
        <dbReference type="EMBL" id="EDO37306.1"/>
    </source>
</evidence>
<feature type="non-terminal residue" evidence="8">
    <location>
        <position position="1"/>
    </location>
</feature>
<dbReference type="GO" id="GO:0005506">
    <property type="term" value="F:iron ion binding"/>
    <property type="evidence" value="ECO:0007669"/>
    <property type="project" value="InterPro"/>
</dbReference>
<dbReference type="FunFam" id="2.60.120.620:FF:000044">
    <property type="entry name" value="Predicted protein"/>
    <property type="match status" value="1"/>
</dbReference>
<keyword evidence="3" id="KW-0847">Vitamin C</keyword>
<proteinExistence type="predicted"/>
<dbReference type="PhylomeDB" id="A7SG26"/>
<evidence type="ECO:0000259" key="7">
    <source>
        <dbReference type="PROSITE" id="PS51471"/>
    </source>
</evidence>
<dbReference type="GO" id="GO:0031418">
    <property type="term" value="F:L-ascorbic acid binding"/>
    <property type="evidence" value="ECO:0007669"/>
    <property type="project" value="UniProtKB-KW"/>
</dbReference>
<reference evidence="8 9" key="1">
    <citation type="journal article" date="2007" name="Science">
        <title>Sea anemone genome reveals ancestral eumetazoan gene repertoire and genomic organization.</title>
        <authorList>
            <person name="Putnam N.H."/>
            <person name="Srivastava M."/>
            <person name="Hellsten U."/>
            <person name="Dirks B."/>
            <person name="Chapman J."/>
            <person name="Salamov A."/>
            <person name="Terry A."/>
            <person name="Shapiro H."/>
            <person name="Lindquist E."/>
            <person name="Kapitonov V.V."/>
            <person name="Jurka J."/>
            <person name="Genikhovich G."/>
            <person name="Grigoriev I.V."/>
            <person name="Lucas S.M."/>
            <person name="Steele R.E."/>
            <person name="Finnerty J.R."/>
            <person name="Technau U."/>
            <person name="Martindale M.Q."/>
            <person name="Rokhsar D.S."/>
        </authorList>
    </citation>
    <scope>NUCLEOTIDE SEQUENCE [LARGE SCALE GENOMIC DNA]</scope>
    <source>
        <strain evidence="9">CH2 X CH6</strain>
    </source>
</reference>
<accession>A7SG26</accession>
<name>A7SG26_NEMVE</name>
<sequence length="210" mass="24355">EIAIFVRRVKTVLPHTRSRYSSQAWLDNTGDPIMNNIQRRVQKLTQLPMELIQASEYLQVVSYSHKGHYNCHLDSDFPQRGRECCHILDTDKSNCRICRYLTVLYFLNDVEEGGETAFPVADNTTFDEKVWIRDEESLCNLAKNCHKANVVAKPIKGKAIMWYNHLTDERTQWMGGLDHLSFHGGCDVIKGRKWIANNWISVSNNRKQDI</sequence>
<keyword evidence="5" id="KW-0560">Oxidoreductase</keyword>
<feature type="non-terminal residue" evidence="8">
    <location>
        <position position="210"/>
    </location>
</feature>
<gene>
    <name evidence="8" type="ORF">NEMVEDRAFT_v1g117040</name>
</gene>
<dbReference type="InParanoid" id="A7SG26"/>
<dbReference type="GO" id="GO:0004656">
    <property type="term" value="F:procollagen-proline 4-dioxygenase activity"/>
    <property type="evidence" value="ECO:0000318"/>
    <property type="project" value="GO_Central"/>
</dbReference>
<keyword evidence="4" id="KW-0223">Dioxygenase</keyword>
<dbReference type="PANTHER" id="PTHR10869">
    <property type="entry name" value="PROLYL 4-HYDROXYLASE ALPHA SUBUNIT"/>
    <property type="match status" value="1"/>
</dbReference>
<keyword evidence="6" id="KW-0408">Iron</keyword>
<evidence type="ECO:0000256" key="2">
    <source>
        <dbReference type="ARBA" id="ARBA00022723"/>
    </source>
</evidence>
<evidence type="ECO:0000256" key="5">
    <source>
        <dbReference type="ARBA" id="ARBA00023002"/>
    </source>
</evidence>
<evidence type="ECO:0000256" key="3">
    <source>
        <dbReference type="ARBA" id="ARBA00022896"/>
    </source>
</evidence>
<dbReference type="SMART" id="SM00702">
    <property type="entry name" value="P4Hc"/>
    <property type="match status" value="1"/>
</dbReference>